<name>A0AAW0AR51_9AGAR</name>
<accession>A0AAW0AR51</accession>
<proteinExistence type="predicted"/>
<dbReference type="AlphaFoldDB" id="A0AAW0AR51"/>
<protein>
    <submittedName>
        <fullName evidence="1">Uncharacterized protein</fullName>
    </submittedName>
</protein>
<keyword evidence="2" id="KW-1185">Reference proteome</keyword>
<organism evidence="1 2">
    <name type="scientific">Favolaschia claudopus</name>
    <dbReference type="NCBI Taxonomy" id="2862362"/>
    <lineage>
        <taxon>Eukaryota</taxon>
        <taxon>Fungi</taxon>
        <taxon>Dikarya</taxon>
        <taxon>Basidiomycota</taxon>
        <taxon>Agaricomycotina</taxon>
        <taxon>Agaricomycetes</taxon>
        <taxon>Agaricomycetidae</taxon>
        <taxon>Agaricales</taxon>
        <taxon>Marasmiineae</taxon>
        <taxon>Mycenaceae</taxon>
        <taxon>Favolaschia</taxon>
    </lineage>
</organism>
<dbReference type="Proteomes" id="UP001362999">
    <property type="component" value="Unassembled WGS sequence"/>
</dbReference>
<sequence>MIVESRSQPVWPVQVEISLPVASKTQFWDKETAKFWPGKPNFRDNPLVKLPGAFHIRAKRERGHVAHVVVGSVLAGGRGRLAVEGVVGLLIAPRMLLLRDLEDGVVCVSLAGELSGSTVDRKEDVGRMDGLVASRALDEREVIVLVGPEYRPELWWEKGRSVSVEMRGFRSPAWELAKGEQGSDLVAAQAVRVQARLEYPSQVKQTSPCAISDIVRGASEGWVE</sequence>
<comment type="caution">
    <text evidence="1">The sequence shown here is derived from an EMBL/GenBank/DDBJ whole genome shotgun (WGS) entry which is preliminary data.</text>
</comment>
<evidence type="ECO:0000313" key="1">
    <source>
        <dbReference type="EMBL" id="KAK7015630.1"/>
    </source>
</evidence>
<evidence type="ECO:0000313" key="2">
    <source>
        <dbReference type="Proteomes" id="UP001362999"/>
    </source>
</evidence>
<gene>
    <name evidence="1" type="ORF">R3P38DRAFT_2786575</name>
</gene>
<reference evidence="1 2" key="1">
    <citation type="journal article" date="2024" name="J Genomics">
        <title>Draft genome sequencing and assembly of Favolaschia claudopus CIRM-BRFM 2984 isolated from oak limbs.</title>
        <authorList>
            <person name="Navarro D."/>
            <person name="Drula E."/>
            <person name="Chaduli D."/>
            <person name="Cazenave R."/>
            <person name="Ahrendt S."/>
            <person name="Wang J."/>
            <person name="Lipzen A."/>
            <person name="Daum C."/>
            <person name="Barry K."/>
            <person name="Grigoriev I.V."/>
            <person name="Favel A."/>
            <person name="Rosso M.N."/>
            <person name="Martin F."/>
        </authorList>
    </citation>
    <scope>NUCLEOTIDE SEQUENCE [LARGE SCALE GENOMIC DNA]</scope>
    <source>
        <strain evidence="1 2">CIRM-BRFM 2984</strain>
    </source>
</reference>
<dbReference type="EMBL" id="JAWWNJ010000053">
    <property type="protein sequence ID" value="KAK7015630.1"/>
    <property type="molecule type" value="Genomic_DNA"/>
</dbReference>